<dbReference type="AlphaFoldDB" id="A0A1G1SBB5"/>
<protein>
    <submittedName>
        <fullName evidence="1">Uncharacterized protein</fullName>
    </submittedName>
</protein>
<organism evidence="1 2">
    <name type="scientific">Enterococcus faecalis</name>
    <name type="common">Streptococcus faecalis</name>
    <dbReference type="NCBI Taxonomy" id="1351"/>
    <lineage>
        <taxon>Bacteria</taxon>
        <taxon>Bacillati</taxon>
        <taxon>Bacillota</taxon>
        <taxon>Bacilli</taxon>
        <taxon>Lactobacillales</taxon>
        <taxon>Enterococcaceae</taxon>
        <taxon>Enterococcus</taxon>
    </lineage>
</organism>
<dbReference type="Proteomes" id="UP000305511">
    <property type="component" value="Unassembled WGS sequence"/>
</dbReference>
<dbReference type="RefSeq" id="WP_002362433.1">
    <property type="nucleotide sequence ID" value="NZ_AP018539.1"/>
</dbReference>
<proteinExistence type="predicted"/>
<name>A0A1G1SBB5_ENTFL</name>
<reference evidence="1 2" key="1">
    <citation type="submission" date="2019-02" db="EMBL/GenBank/DDBJ databases">
        <title>Bacteria dissemination in different level of health care in South Africa: the effectiveness of infections prevention and control.</title>
        <authorList>
            <person name="Shobo C."/>
            <person name="Amoako D.G."/>
            <person name="Allam M."/>
            <person name="Ismail A."/>
            <person name="Bester L.A."/>
            <person name="Essack S.Y."/>
        </authorList>
    </citation>
    <scope>NUCLEOTIDE SEQUENCE [LARGE SCALE GENOMIC DNA]</scope>
    <source>
        <strain evidence="1 2">2SIL2</strain>
    </source>
</reference>
<evidence type="ECO:0000313" key="1">
    <source>
        <dbReference type="EMBL" id="TKK80700.1"/>
    </source>
</evidence>
<gene>
    <name evidence="1" type="ORF">EY666_12065</name>
</gene>
<sequence>MNLRKIEHEIEEILSKDTHSWVRLYELIREVEYNKLWRNEYSSFTQWIKHLAYVTGVTESLIWKRKKAGEIYFDYQQRAAGRGVSVPNIEDVGVSPDNFELVEKISQGNSQIKDELMQQVLAKDIKRSDLLNTWATIKTIQAKEGGGIVKKNRYSKIDSSDEQIFTVSDFSFALSDSSWLQSTNNSYHKGKSVYKLVPDFSFYSSLLMRQVTLDFLLLENVSSKYTQELNTHSIEIVFSDNKLNNIILNPKTNYSWIVVPEDILLLASKELPEGIGLLKISDKRKIQIIKPAARNIETSKLDILQAFIVKNI</sequence>
<accession>A0A1G1SBB5</accession>
<evidence type="ECO:0000313" key="2">
    <source>
        <dbReference type="Proteomes" id="UP000305511"/>
    </source>
</evidence>
<comment type="caution">
    <text evidence="1">The sequence shown here is derived from an EMBL/GenBank/DDBJ whole genome shotgun (WGS) entry which is preliminary data.</text>
</comment>
<dbReference type="EMBL" id="SIYF01000304">
    <property type="protein sequence ID" value="TKK80700.1"/>
    <property type="molecule type" value="Genomic_DNA"/>
</dbReference>